<dbReference type="Proteomes" id="UP000316270">
    <property type="component" value="Chromosome 13"/>
</dbReference>
<name>A0A517LJ32_9PEZI</name>
<protein>
    <submittedName>
        <fullName evidence="1">Uncharacterized protein</fullName>
    </submittedName>
</protein>
<evidence type="ECO:0000313" key="2">
    <source>
        <dbReference type="Proteomes" id="UP000316270"/>
    </source>
</evidence>
<reference evidence="1 2" key="1">
    <citation type="submission" date="2019-07" db="EMBL/GenBank/DDBJ databases">
        <title>Finished genome of Venturia effusa.</title>
        <authorList>
            <person name="Young C.A."/>
            <person name="Cox M.P."/>
            <person name="Ganley A.R.D."/>
            <person name="David W.J."/>
        </authorList>
    </citation>
    <scope>NUCLEOTIDE SEQUENCE [LARGE SCALE GENOMIC DNA]</scope>
    <source>
        <strain evidence="2">albino</strain>
    </source>
</reference>
<organism evidence="1 2">
    <name type="scientific">Venturia effusa</name>
    <dbReference type="NCBI Taxonomy" id="50376"/>
    <lineage>
        <taxon>Eukaryota</taxon>
        <taxon>Fungi</taxon>
        <taxon>Dikarya</taxon>
        <taxon>Ascomycota</taxon>
        <taxon>Pezizomycotina</taxon>
        <taxon>Dothideomycetes</taxon>
        <taxon>Pleosporomycetidae</taxon>
        <taxon>Venturiales</taxon>
        <taxon>Venturiaceae</taxon>
        <taxon>Venturia</taxon>
    </lineage>
</organism>
<sequence>MSARRSSATPATAPSPFLTLPLEVRQRILYFTFDSDLASMVIPPTLHEGEAHSVITCNSDNPRSTRKSLKEKTSRSLCWDLDDLPHWARWLNKVHASFEEDLEFVEREWIVELFRLNDEREEEIRKATQQCAAMWPARNEWEGAPL</sequence>
<accession>A0A517LJ32</accession>
<dbReference type="AlphaFoldDB" id="A0A517LJ32"/>
<evidence type="ECO:0000313" key="1">
    <source>
        <dbReference type="EMBL" id="QDS75654.1"/>
    </source>
</evidence>
<gene>
    <name evidence="1" type="ORF">FKW77_007128</name>
</gene>
<dbReference type="EMBL" id="CP042197">
    <property type="protein sequence ID" value="QDS75654.1"/>
    <property type="molecule type" value="Genomic_DNA"/>
</dbReference>
<proteinExistence type="predicted"/>
<keyword evidence="2" id="KW-1185">Reference proteome</keyword>